<organism evidence="2 3">
    <name type="scientific">Hymenobacter bucti</name>
    <dbReference type="NCBI Taxonomy" id="1844114"/>
    <lineage>
        <taxon>Bacteria</taxon>
        <taxon>Pseudomonadati</taxon>
        <taxon>Bacteroidota</taxon>
        <taxon>Cytophagia</taxon>
        <taxon>Cytophagales</taxon>
        <taxon>Hymenobacteraceae</taxon>
        <taxon>Hymenobacter</taxon>
    </lineage>
</organism>
<gene>
    <name evidence="2" type="ORF">ACFSDX_23585</name>
</gene>
<accession>A0ABW4R1J2</accession>
<feature type="transmembrane region" description="Helical" evidence="1">
    <location>
        <begin position="54"/>
        <end position="74"/>
    </location>
</feature>
<keyword evidence="1" id="KW-1133">Transmembrane helix</keyword>
<evidence type="ECO:0000313" key="2">
    <source>
        <dbReference type="EMBL" id="MFD1875436.1"/>
    </source>
</evidence>
<proteinExistence type="predicted"/>
<keyword evidence="1" id="KW-0812">Transmembrane</keyword>
<protein>
    <submittedName>
        <fullName evidence="2">Uncharacterized protein</fullName>
    </submittedName>
</protein>
<feature type="transmembrane region" description="Helical" evidence="1">
    <location>
        <begin position="20"/>
        <end position="42"/>
    </location>
</feature>
<name>A0ABW4R1J2_9BACT</name>
<sequence length="84" mass="9607">MSFIFRALLMDFGKLYRPTLFNSWQFIAFTGLIMSGGAELLMRLLHYPRPAGYGWLYVCWAALFVVGTLVNIFGKPAPHGHHHH</sequence>
<evidence type="ECO:0000313" key="3">
    <source>
        <dbReference type="Proteomes" id="UP001597197"/>
    </source>
</evidence>
<dbReference type="EMBL" id="JBHUFD010000018">
    <property type="protein sequence ID" value="MFD1875436.1"/>
    <property type="molecule type" value="Genomic_DNA"/>
</dbReference>
<reference evidence="3" key="1">
    <citation type="journal article" date="2019" name="Int. J. Syst. Evol. Microbiol.">
        <title>The Global Catalogue of Microorganisms (GCM) 10K type strain sequencing project: providing services to taxonomists for standard genome sequencing and annotation.</title>
        <authorList>
            <consortium name="The Broad Institute Genomics Platform"/>
            <consortium name="The Broad Institute Genome Sequencing Center for Infectious Disease"/>
            <person name="Wu L."/>
            <person name="Ma J."/>
        </authorList>
    </citation>
    <scope>NUCLEOTIDE SEQUENCE [LARGE SCALE GENOMIC DNA]</scope>
    <source>
        <strain evidence="3">CGMCC 1.15795</strain>
    </source>
</reference>
<comment type="caution">
    <text evidence="2">The sequence shown here is derived from an EMBL/GenBank/DDBJ whole genome shotgun (WGS) entry which is preliminary data.</text>
</comment>
<evidence type="ECO:0000256" key="1">
    <source>
        <dbReference type="SAM" id="Phobius"/>
    </source>
</evidence>
<keyword evidence="1" id="KW-0472">Membrane</keyword>
<dbReference type="Proteomes" id="UP001597197">
    <property type="component" value="Unassembled WGS sequence"/>
</dbReference>
<keyword evidence="3" id="KW-1185">Reference proteome</keyword>
<dbReference type="RefSeq" id="WP_382318106.1">
    <property type="nucleotide sequence ID" value="NZ_JBHUFD010000018.1"/>
</dbReference>